<feature type="domain" description="DUF4218" evidence="1">
    <location>
        <begin position="616"/>
        <end position="679"/>
    </location>
</feature>
<dbReference type="GeneID" id="120108223"/>
<evidence type="ECO:0000259" key="1">
    <source>
        <dbReference type="Pfam" id="PF13960"/>
    </source>
</evidence>
<evidence type="ECO:0000313" key="3">
    <source>
        <dbReference type="RefSeq" id="XP_038977725.1"/>
    </source>
</evidence>
<dbReference type="RefSeq" id="XP_038977725.1">
    <property type="nucleotide sequence ID" value="XM_039121797.1"/>
</dbReference>
<sequence>MHVEESIHADDTAYYDNLVKDCDQELYPGCKNFTKISFLLHLLHLKYLNGWSSKSFTMLLQLLKDAFPEGVTLPSSSYEAKKLIKELDLGYEKIHSCPNDCILYRGENRNQESCRICGTPRWGKHKDDENDSLTEVDAEPTKKKPAKILRYFPLIPRLKRMFASPKTASSMRWHDEGRTKDGMLRHPADSPAWKAFDDRHPEFASDARSVRLGLATDGFNPFRTMSSTYSTWPVVLVPYNLPPWMCMKQSSLILSMVIPGDKGPGNDIDVFLQPLIEELKQLWEGIDAFDAFTGQTFKLRAALIWTINDFPAYANLSGWSTKGRIACPSCGDSTHSYWLKNGGKFCYMGHRRWLEPNHPFRFQNDLFDSTTELRSAPIPPTGTEVLRQMHGTNYIPGKVSKCLKKRGREDVGSSLNEGLISEILEDANFFENDDNAYGQENDDDTLVASTQKQLWKKRSIFFDLPYWEYNLLRHNLDVMHIEKNVCDNLIGTLLNLDGKTKDNLKARLDLKDMGIRQELHPTELANDKFYIPPACYTMSTQEKDLFLTVLKNLKVPDGYSSNISRCVNLKERKLSNLKSHDCHILMQDIFPLALRSSTPKQVFAIVSQLSSFFKALCSKVLDPKELDQLETNVALTLCHMEKIFPPGFFTIMVHLLIHLAAEAKLGGPVHYRWMYPIER</sequence>
<gene>
    <name evidence="3" type="primary">LOC120108223</name>
</gene>
<dbReference type="AlphaFoldDB" id="A0A8B8ZTW4"/>
<dbReference type="OrthoDB" id="671541at2759"/>
<dbReference type="Pfam" id="PF13960">
    <property type="entry name" value="DUF4218"/>
    <property type="match status" value="1"/>
</dbReference>
<accession>A0A8B8ZTW4</accession>
<reference evidence="3" key="1">
    <citation type="submission" date="2025-08" db="UniProtKB">
        <authorList>
            <consortium name="RefSeq"/>
        </authorList>
    </citation>
    <scope>IDENTIFICATION</scope>
    <source>
        <tissue evidence="3">Young leaves</tissue>
    </source>
</reference>
<name>A0A8B8ZTW4_PHODC</name>
<proteinExistence type="predicted"/>
<evidence type="ECO:0000313" key="2">
    <source>
        <dbReference type="Proteomes" id="UP000228380"/>
    </source>
</evidence>
<protein>
    <submittedName>
        <fullName evidence="3">Uncharacterized protein LOC120108223</fullName>
    </submittedName>
</protein>
<dbReference type="InterPro" id="IPR004242">
    <property type="entry name" value="Transposase_21"/>
</dbReference>
<dbReference type="InterPro" id="IPR025452">
    <property type="entry name" value="DUF4218"/>
</dbReference>
<dbReference type="Pfam" id="PF02992">
    <property type="entry name" value="Transposase_21"/>
    <property type="match status" value="1"/>
</dbReference>
<keyword evidence="2" id="KW-1185">Reference proteome</keyword>
<dbReference type="Proteomes" id="UP000228380">
    <property type="component" value="Unplaced"/>
</dbReference>
<dbReference type="PANTHER" id="PTHR10775:SF182">
    <property type="entry name" value="TRANSPOSON, EN_SPM-LIKE, TRANSPOSASE-ASSOCIATED DOMAIN PROTEIN-RELATED"/>
    <property type="match status" value="1"/>
</dbReference>
<dbReference type="PANTHER" id="PTHR10775">
    <property type="entry name" value="OS08G0208400 PROTEIN"/>
    <property type="match status" value="1"/>
</dbReference>
<dbReference type="KEGG" id="pda:120108223"/>
<organism evidence="2 3">
    <name type="scientific">Phoenix dactylifera</name>
    <name type="common">Date palm</name>
    <dbReference type="NCBI Taxonomy" id="42345"/>
    <lineage>
        <taxon>Eukaryota</taxon>
        <taxon>Viridiplantae</taxon>
        <taxon>Streptophyta</taxon>
        <taxon>Embryophyta</taxon>
        <taxon>Tracheophyta</taxon>
        <taxon>Spermatophyta</taxon>
        <taxon>Magnoliopsida</taxon>
        <taxon>Liliopsida</taxon>
        <taxon>Arecaceae</taxon>
        <taxon>Coryphoideae</taxon>
        <taxon>Phoeniceae</taxon>
        <taxon>Phoenix</taxon>
    </lineage>
</organism>